<reference evidence="1 2" key="1">
    <citation type="submission" date="2020-02" db="EMBL/GenBank/DDBJ databases">
        <title>Bird 10,000 Genomes (B10K) Project - Family phase.</title>
        <authorList>
            <person name="Zhang G."/>
        </authorList>
    </citation>
    <scope>NUCLEOTIDE SEQUENCE [LARGE SCALE GENOMIC DNA]</scope>
    <source>
        <strain evidence="1">B10K-DU-017-21</strain>
    </source>
</reference>
<dbReference type="Proteomes" id="UP000632886">
    <property type="component" value="Unassembled WGS sequence"/>
</dbReference>
<proteinExistence type="predicted"/>
<comment type="caution">
    <text evidence="1">The sequence shown here is derived from an EMBL/GenBank/DDBJ whole genome shotgun (WGS) entry which is preliminary data.</text>
</comment>
<dbReference type="AlphaFoldDB" id="A0A852LGL2"/>
<feature type="non-terminal residue" evidence="1">
    <location>
        <position position="1"/>
    </location>
</feature>
<name>A0A852LGL2_9AVES</name>
<protein>
    <submittedName>
        <fullName evidence="1">CQ058 protein</fullName>
    </submittedName>
</protein>
<gene>
    <name evidence="1" type="primary">Cq058</name>
    <name evidence="1" type="ORF">CENBEN_R03101</name>
</gene>
<accession>A0A852LGL2</accession>
<dbReference type="Gene3D" id="2.40.50.120">
    <property type="match status" value="1"/>
</dbReference>
<evidence type="ECO:0000313" key="1">
    <source>
        <dbReference type="EMBL" id="NXX91311.1"/>
    </source>
</evidence>
<organism evidence="1 2">
    <name type="scientific">Centropus bengalensis</name>
    <name type="common">lesser coucal</name>
    <dbReference type="NCBI Taxonomy" id="1463675"/>
    <lineage>
        <taxon>Eukaryota</taxon>
        <taxon>Metazoa</taxon>
        <taxon>Chordata</taxon>
        <taxon>Craniata</taxon>
        <taxon>Vertebrata</taxon>
        <taxon>Euteleostomi</taxon>
        <taxon>Archelosauria</taxon>
        <taxon>Archosauria</taxon>
        <taxon>Dinosauria</taxon>
        <taxon>Saurischia</taxon>
        <taxon>Theropoda</taxon>
        <taxon>Coelurosauria</taxon>
        <taxon>Aves</taxon>
        <taxon>Neognathae</taxon>
        <taxon>Neoaves</taxon>
        <taxon>Otidimorphae</taxon>
        <taxon>Cuculiformes</taxon>
        <taxon>Centropidae</taxon>
        <taxon>Centropus</taxon>
    </lineage>
</organism>
<keyword evidence="2" id="KW-1185">Reference proteome</keyword>
<dbReference type="SUPFAM" id="SSF50242">
    <property type="entry name" value="TIMP-like"/>
    <property type="match status" value="1"/>
</dbReference>
<dbReference type="PANTHER" id="PTHR35967:SF1">
    <property type="entry name" value="UPF0450 PROTEIN C17ORF58"/>
    <property type="match status" value="1"/>
</dbReference>
<dbReference type="EMBL" id="WBNK01000230">
    <property type="protein sequence ID" value="NXX91311.1"/>
    <property type="molecule type" value="Genomic_DNA"/>
</dbReference>
<evidence type="ECO:0000313" key="2">
    <source>
        <dbReference type="Proteomes" id="UP000632886"/>
    </source>
</evidence>
<sequence>RSRLYVTPDAAFFRVHVLVVDTMSCSKPCPDFKLGSRYLVMGRVYQGRGQVPAELLQVLRGRLKPGDGLLWGSSSFVKRFNSKRSRRVQVARSRCP</sequence>
<dbReference type="PANTHER" id="PTHR35967">
    <property type="entry name" value="UPF0450 PROTEIN C17ORF58"/>
    <property type="match status" value="1"/>
</dbReference>
<feature type="non-terminal residue" evidence="1">
    <location>
        <position position="96"/>
    </location>
</feature>
<dbReference type="InterPro" id="IPR008993">
    <property type="entry name" value="TIMP-like_OB-fold"/>
</dbReference>